<dbReference type="Gene3D" id="2.30.30.100">
    <property type="match status" value="1"/>
</dbReference>
<evidence type="ECO:0000256" key="2">
    <source>
        <dbReference type="ARBA" id="ARBA00006850"/>
    </source>
</evidence>
<dbReference type="FunCoup" id="A5E3E4">
    <property type="interactions" value="404"/>
</dbReference>
<dbReference type="Proteomes" id="UP000001996">
    <property type="component" value="Unassembled WGS sequence"/>
</dbReference>
<organism evidence="11 12">
    <name type="scientific">Lodderomyces elongisporus (strain ATCC 11503 / CBS 2605 / JCM 1781 / NBRC 1676 / NRRL YB-4239)</name>
    <name type="common">Yeast</name>
    <name type="synonym">Saccharomyces elongisporus</name>
    <dbReference type="NCBI Taxonomy" id="379508"/>
    <lineage>
        <taxon>Eukaryota</taxon>
        <taxon>Fungi</taxon>
        <taxon>Dikarya</taxon>
        <taxon>Ascomycota</taxon>
        <taxon>Saccharomycotina</taxon>
        <taxon>Pichiomycetes</taxon>
        <taxon>Debaryomycetaceae</taxon>
        <taxon>Candida/Lodderomyces clade</taxon>
        <taxon>Lodderomyces</taxon>
    </lineage>
</organism>
<keyword evidence="6 9" id="KW-0508">mRNA splicing</keyword>
<keyword evidence="4 9" id="KW-0747">Spliceosome</keyword>
<dbReference type="InParanoid" id="A5E3E4"/>
<comment type="similarity">
    <text evidence="2 9">Belongs to the snRNP Sm proteins family.</text>
</comment>
<dbReference type="OMA" id="CHTNAES"/>
<dbReference type="AlphaFoldDB" id="A5E3E4"/>
<gene>
    <name evidence="9" type="primary">LSM8</name>
    <name evidence="11" type="ORF">LELG_04131</name>
</gene>
<keyword evidence="7 9" id="KW-0539">Nucleus</keyword>
<dbReference type="GO" id="GO:0046540">
    <property type="term" value="C:U4/U6 x U5 tri-snRNP complex"/>
    <property type="evidence" value="ECO:0007669"/>
    <property type="project" value="UniProtKB-UniRule"/>
</dbReference>
<evidence type="ECO:0000259" key="10">
    <source>
        <dbReference type="PROSITE" id="PS52002"/>
    </source>
</evidence>
<evidence type="ECO:0000256" key="7">
    <source>
        <dbReference type="ARBA" id="ARBA00023242"/>
    </source>
</evidence>
<dbReference type="InterPro" id="IPR034103">
    <property type="entry name" value="Lsm8"/>
</dbReference>
<evidence type="ECO:0000256" key="5">
    <source>
        <dbReference type="ARBA" id="ARBA00022884"/>
    </source>
</evidence>
<dbReference type="InterPro" id="IPR010920">
    <property type="entry name" value="LSM_dom_sf"/>
</dbReference>
<dbReference type="HOGENOM" id="CLU_076902_8_1_1"/>
<keyword evidence="12" id="KW-1185">Reference proteome</keyword>
<accession>A5E3E4</accession>
<comment type="subunit">
    <text evidence="9">LSm subunits form a heteromer with a doughnut shape.</text>
</comment>
<dbReference type="VEuPathDB" id="FungiDB:LELG_04131"/>
<comment type="subcellular location">
    <subcellularLocation>
        <location evidence="1 9">Nucleus</location>
    </subcellularLocation>
</comment>
<dbReference type="SMART" id="SM00651">
    <property type="entry name" value="Sm"/>
    <property type="match status" value="1"/>
</dbReference>
<dbReference type="InterPro" id="IPR044642">
    <property type="entry name" value="PTHR15588"/>
</dbReference>
<evidence type="ECO:0000256" key="9">
    <source>
        <dbReference type="RuleBase" id="RU365048"/>
    </source>
</evidence>
<evidence type="ECO:0000313" key="12">
    <source>
        <dbReference type="Proteomes" id="UP000001996"/>
    </source>
</evidence>
<keyword evidence="8 9" id="KW-0687">Ribonucleoprotein</keyword>
<comment type="function">
    <text evidence="9">Plays role in pre-mRNA splicing as component of the U4/U6-U5 tri-snRNP complex that is involved in spliceosome assembly, and as component of the precatalytic spliceosome (spliceosome B complex). The heptameric LSM2-8 complex binds specifically to the 3'-terminal U-tract of U6 snRNA.</text>
</comment>
<dbReference type="EMBL" id="CH981528">
    <property type="protein sequence ID" value="EDK45952.1"/>
    <property type="molecule type" value="Genomic_DNA"/>
</dbReference>
<name>A5E3E4_LODEL</name>
<evidence type="ECO:0000256" key="1">
    <source>
        <dbReference type="ARBA" id="ARBA00004123"/>
    </source>
</evidence>
<evidence type="ECO:0000256" key="4">
    <source>
        <dbReference type="ARBA" id="ARBA00022728"/>
    </source>
</evidence>
<dbReference type="SUPFAM" id="SSF50182">
    <property type="entry name" value="Sm-like ribonucleoproteins"/>
    <property type="match status" value="1"/>
</dbReference>
<sequence>LLGEQVAVITTDARYFEGTLEGFDKSTNIILSKSIERIIYSKEDQENNNEENEEIESGVNVMRGNEIVCIGEIDESLSPNWAQVKGLPLKSTKNPL</sequence>
<dbReference type="PROSITE" id="PS52002">
    <property type="entry name" value="SM"/>
    <property type="match status" value="1"/>
</dbReference>
<dbReference type="OrthoDB" id="422364at2759"/>
<dbReference type="InterPro" id="IPR001163">
    <property type="entry name" value="Sm_dom_euk/arc"/>
</dbReference>
<evidence type="ECO:0000256" key="8">
    <source>
        <dbReference type="ARBA" id="ARBA00023274"/>
    </source>
</evidence>
<feature type="non-terminal residue" evidence="11">
    <location>
        <position position="1"/>
    </location>
</feature>
<dbReference type="GO" id="GO:0005688">
    <property type="term" value="C:U6 snRNP"/>
    <property type="evidence" value="ECO:0007669"/>
    <property type="project" value="UniProtKB-UniRule"/>
</dbReference>
<evidence type="ECO:0000256" key="6">
    <source>
        <dbReference type="ARBA" id="ARBA00023187"/>
    </source>
</evidence>
<dbReference type="Pfam" id="PF01423">
    <property type="entry name" value="LSM"/>
    <property type="match status" value="1"/>
</dbReference>
<protein>
    <recommendedName>
        <fullName evidence="9">LSM2-LSM8 complex subunit LSM8</fullName>
    </recommendedName>
</protein>
<dbReference type="InterPro" id="IPR047575">
    <property type="entry name" value="Sm"/>
</dbReference>
<dbReference type="STRING" id="379508.A5E3E4"/>
<keyword evidence="3 9" id="KW-0507">mRNA processing</keyword>
<proteinExistence type="inferred from homology"/>
<dbReference type="GO" id="GO:0003729">
    <property type="term" value="F:mRNA binding"/>
    <property type="evidence" value="ECO:0007669"/>
    <property type="project" value="TreeGrafter"/>
</dbReference>
<evidence type="ECO:0000313" key="11">
    <source>
        <dbReference type="EMBL" id="EDK45952.1"/>
    </source>
</evidence>
<feature type="domain" description="Sm" evidence="10">
    <location>
        <begin position="1"/>
        <end position="76"/>
    </location>
</feature>
<evidence type="ECO:0000256" key="3">
    <source>
        <dbReference type="ARBA" id="ARBA00022664"/>
    </source>
</evidence>
<dbReference type="GO" id="GO:0071011">
    <property type="term" value="C:precatalytic spliceosome"/>
    <property type="evidence" value="ECO:0007669"/>
    <property type="project" value="TreeGrafter"/>
</dbReference>
<dbReference type="PANTHER" id="PTHR15588">
    <property type="entry name" value="LSM1"/>
    <property type="match status" value="1"/>
</dbReference>
<dbReference type="PANTHER" id="PTHR15588:SF9">
    <property type="entry name" value="U6 SNRNA-ASSOCIATED SM-LIKE PROTEIN LSM8"/>
    <property type="match status" value="1"/>
</dbReference>
<dbReference type="eggNOG" id="KOG1784">
    <property type="taxonomic scope" value="Eukaryota"/>
</dbReference>
<dbReference type="GO" id="GO:0000398">
    <property type="term" value="P:mRNA splicing, via spliceosome"/>
    <property type="evidence" value="ECO:0007669"/>
    <property type="project" value="UniProtKB-UniRule"/>
</dbReference>
<reference evidence="11 12" key="1">
    <citation type="journal article" date="2009" name="Nature">
        <title>Evolution of pathogenicity and sexual reproduction in eight Candida genomes.</title>
        <authorList>
            <person name="Butler G."/>
            <person name="Rasmussen M.D."/>
            <person name="Lin M.F."/>
            <person name="Santos M.A."/>
            <person name="Sakthikumar S."/>
            <person name="Munro C.A."/>
            <person name="Rheinbay E."/>
            <person name="Grabherr M."/>
            <person name="Forche A."/>
            <person name="Reedy J.L."/>
            <person name="Agrafioti I."/>
            <person name="Arnaud M.B."/>
            <person name="Bates S."/>
            <person name="Brown A.J."/>
            <person name="Brunke S."/>
            <person name="Costanzo M.C."/>
            <person name="Fitzpatrick D.A."/>
            <person name="de Groot P.W."/>
            <person name="Harris D."/>
            <person name="Hoyer L.L."/>
            <person name="Hube B."/>
            <person name="Klis F.M."/>
            <person name="Kodira C."/>
            <person name="Lennard N."/>
            <person name="Logue M.E."/>
            <person name="Martin R."/>
            <person name="Neiman A.M."/>
            <person name="Nikolaou E."/>
            <person name="Quail M.A."/>
            <person name="Quinn J."/>
            <person name="Santos M.C."/>
            <person name="Schmitzberger F.F."/>
            <person name="Sherlock G."/>
            <person name="Shah P."/>
            <person name="Silverstein K.A."/>
            <person name="Skrzypek M.S."/>
            <person name="Soll D."/>
            <person name="Staggs R."/>
            <person name="Stansfield I."/>
            <person name="Stumpf M.P."/>
            <person name="Sudbery P.E."/>
            <person name="Srikantha T."/>
            <person name="Zeng Q."/>
            <person name="Berman J."/>
            <person name="Berriman M."/>
            <person name="Heitman J."/>
            <person name="Gow N.A."/>
            <person name="Lorenz M.C."/>
            <person name="Birren B.W."/>
            <person name="Kellis M."/>
            <person name="Cuomo C.A."/>
        </authorList>
    </citation>
    <scope>NUCLEOTIDE SEQUENCE [LARGE SCALE GENOMIC DNA]</scope>
    <source>
        <strain evidence="12">ATCC 11503 / BCRC 21390 / CBS 2605 / JCM 1781 / NBRC 1676 / NRRL YB-4239</strain>
    </source>
</reference>
<keyword evidence="5 9" id="KW-0694">RNA-binding</keyword>
<dbReference type="CDD" id="cd01727">
    <property type="entry name" value="LSm8"/>
    <property type="match status" value="1"/>
</dbReference>